<organism evidence="1 2">
    <name type="scientific">Funneliformis caledonium</name>
    <dbReference type="NCBI Taxonomy" id="1117310"/>
    <lineage>
        <taxon>Eukaryota</taxon>
        <taxon>Fungi</taxon>
        <taxon>Fungi incertae sedis</taxon>
        <taxon>Mucoromycota</taxon>
        <taxon>Glomeromycotina</taxon>
        <taxon>Glomeromycetes</taxon>
        <taxon>Glomerales</taxon>
        <taxon>Glomeraceae</taxon>
        <taxon>Funneliformis</taxon>
    </lineage>
</organism>
<gene>
    <name evidence="1" type="ORF">FCALED_LOCUS9833</name>
</gene>
<protein>
    <submittedName>
        <fullName evidence="1">225_t:CDS:1</fullName>
    </submittedName>
</protein>
<keyword evidence="2" id="KW-1185">Reference proteome</keyword>
<dbReference type="EMBL" id="CAJVPQ010003380">
    <property type="protein sequence ID" value="CAG8626462.1"/>
    <property type="molecule type" value="Genomic_DNA"/>
</dbReference>
<dbReference type="AlphaFoldDB" id="A0A9N9GQ31"/>
<reference evidence="1" key="1">
    <citation type="submission" date="2021-06" db="EMBL/GenBank/DDBJ databases">
        <authorList>
            <person name="Kallberg Y."/>
            <person name="Tangrot J."/>
            <person name="Rosling A."/>
        </authorList>
    </citation>
    <scope>NUCLEOTIDE SEQUENCE</scope>
    <source>
        <strain evidence="1">UK204</strain>
    </source>
</reference>
<evidence type="ECO:0000313" key="1">
    <source>
        <dbReference type="EMBL" id="CAG8626462.1"/>
    </source>
</evidence>
<dbReference type="Proteomes" id="UP000789570">
    <property type="component" value="Unassembled WGS sequence"/>
</dbReference>
<proteinExistence type="predicted"/>
<evidence type="ECO:0000313" key="2">
    <source>
        <dbReference type="Proteomes" id="UP000789570"/>
    </source>
</evidence>
<sequence length="41" mass="4909">MNLSKYDGNIHPDEWIDDIQTHFDIIEIISEFLLEIFDSKI</sequence>
<name>A0A9N9GQ31_9GLOM</name>
<accession>A0A9N9GQ31</accession>
<comment type="caution">
    <text evidence="1">The sequence shown here is derived from an EMBL/GenBank/DDBJ whole genome shotgun (WGS) entry which is preliminary data.</text>
</comment>